<keyword evidence="9 18" id="KW-0378">Hydrolase</keyword>
<feature type="domain" description="Peptidase M1 membrane alanine aminopeptidase" evidence="20">
    <location>
        <begin position="275"/>
        <end position="489"/>
    </location>
</feature>
<feature type="signal peptide" evidence="19">
    <location>
        <begin position="1"/>
        <end position="24"/>
    </location>
</feature>
<dbReference type="Pfam" id="PF11838">
    <property type="entry name" value="ERAP1_C"/>
    <property type="match status" value="1"/>
</dbReference>
<evidence type="ECO:0000256" key="10">
    <source>
        <dbReference type="ARBA" id="ARBA00022833"/>
    </source>
</evidence>
<keyword evidence="7 16" id="KW-0479">Metal-binding</keyword>
<evidence type="ECO:0000256" key="19">
    <source>
        <dbReference type="SAM" id="SignalP"/>
    </source>
</evidence>
<dbReference type="InterPro" id="IPR024571">
    <property type="entry name" value="ERAP1-like_C_dom"/>
</dbReference>
<dbReference type="InterPro" id="IPR045357">
    <property type="entry name" value="Aminopeptidase_N-like_N"/>
</dbReference>
<evidence type="ECO:0000256" key="17">
    <source>
        <dbReference type="PIRSR" id="PIRSR634016-4"/>
    </source>
</evidence>
<dbReference type="GO" id="GO:0098552">
    <property type="term" value="C:side of membrane"/>
    <property type="evidence" value="ECO:0007669"/>
    <property type="project" value="UniProtKB-KW"/>
</dbReference>
<feature type="binding site" evidence="16">
    <location>
        <position position="343"/>
    </location>
    <ligand>
        <name>Zn(2+)</name>
        <dbReference type="ChEBI" id="CHEBI:29105"/>
        <note>catalytic</note>
    </ligand>
</feature>
<dbReference type="GO" id="GO:0070006">
    <property type="term" value="F:metalloaminopeptidase activity"/>
    <property type="evidence" value="ECO:0007669"/>
    <property type="project" value="TreeGrafter"/>
</dbReference>
<dbReference type="GO" id="GO:0005737">
    <property type="term" value="C:cytoplasm"/>
    <property type="evidence" value="ECO:0007669"/>
    <property type="project" value="TreeGrafter"/>
</dbReference>
<dbReference type="Gene3D" id="2.60.40.1910">
    <property type="match status" value="1"/>
</dbReference>
<sequence>MNIMRNKLGSFLLLIIGGIGQLSSSLPYSLPINEDKSISGSYRFRLPSHTAPILYTLNIDPHIDEKKFTFDGTSAIIFEVLSPTSAVTLHTSSLLEIDEQFTSLVHIDGTIEKPISQKTDTDLEFFTILFDHILDIGAYELNLKWTGTQSGDHMGFYRTIDYTNPNHTRYVATTKFQPLAARRAFPCWDEPAFKAQYDISLKHYVDYTALSNMPVKTQTLEEDGMIWTTFQRSPMMSTYLVVFVLAEFESRSNDNGNLALWGPPEKLHYAAAVVDVIPEIMRTLESYTGLAYNLPRLDGVIFNTYPSLAMEHWGLISYSENILYDPEIDPISHRDDAFKLVAHEIAHQWMGNLVTPAWWNDVWLSESLASYLSYVTLDAVRPNLHTIDKFVVDGSAYYSGPRNIPVRWMPNSPKELPKLFSKPYIKGVAIVRMLEHMVTKEVFHSGIKNYLRNNQFGSVVTDNLWEALQESYNEIQLPHLNIKEVMDPWLDQSGYPMLDVTRDYETGLITITQINAENFDSGNMWTIPITYATTSKPDFSVTQPNHFLRDVKMSFIPDEINSNDWIILNLQQTGYYRVNYDWENWKRIAAYLNTENYQKIHVLNRAQLLTDIVDLAAEDEQYNELLIDMIMYLRRETNPLPWISAEKILKKFSDCPFQLYKSDLFQKFVLSLMENAINNFGLKDSGESEDSLIHMARIKLLPWACEFGHEGCKAVAPVMLRDILTGQMNKSFIRENAKWIYRTALTYANESVWDQMINVHMASPSEHNVFQYLGYSKNLTLIKKYLPLLFTEETGLSSLDIIDAFDSLAKGSADNYNFGLEYLIKNIGTIIEIFDKNDDGFMIEWLWGLFANEAQTPEQWKKLMNFVGTRSFKEQIDAEEFIEDYEYRQCFEKSSAVLKAISEKVVLYKFYLREKL</sequence>
<proteinExistence type="inferred from homology"/>
<evidence type="ECO:0000259" key="21">
    <source>
        <dbReference type="Pfam" id="PF11838"/>
    </source>
</evidence>
<dbReference type="Gene3D" id="1.10.390.10">
    <property type="entry name" value="Neutral Protease Domain 2"/>
    <property type="match status" value="1"/>
</dbReference>
<dbReference type="SUPFAM" id="SSF55486">
    <property type="entry name" value="Metalloproteases ('zincins'), catalytic domain"/>
    <property type="match status" value="1"/>
</dbReference>
<evidence type="ECO:0000256" key="7">
    <source>
        <dbReference type="ARBA" id="ARBA00022723"/>
    </source>
</evidence>
<dbReference type="InterPro" id="IPR042097">
    <property type="entry name" value="Aminopeptidase_N-like_N_sf"/>
</dbReference>
<dbReference type="GO" id="GO:0006508">
    <property type="term" value="P:proteolysis"/>
    <property type="evidence" value="ECO:0007669"/>
    <property type="project" value="UniProtKB-KW"/>
</dbReference>
<evidence type="ECO:0000256" key="11">
    <source>
        <dbReference type="ARBA" id="ARBA00023049"/>
    </source>
</evidence>
<dbReference type="RefSeq" id="XP_011304326.1">
    <property type="nucleotide sequence ID" value="XM_011306024.1"/>
</dbReference>
<evidence type="ECO:0000256" key="3">
    <source>
        <dbReference type="ARBA" id="ARBA00022438"/>
    </source>
</evidence>
<evidence type="ECO:0000256" key="9">
    <source>
        <dbReference type="ARBA" id="ARBA00022801"/>
    </source>
</evidence>
<keyword evidence="11 18" id="KW-0482">Metalloprotease</keyword>
<feature type="binding site" evidence="16">
    <location>
        <position position="347"/>
    </location>
    <ligand>
        <name>Zn(2+)</name>
        <dbReference type="ChEBI" id="CHEBI:29105"/>
        <note>catalytic</note>
    </ligand>
</feature>
<evidence type="ECO:0000313" key="24">
    <source>
        <dbReference type="RefSeq" id="XP_011304326.1"/>
    </source>
</evidence>
<organism evidence="23 24">
    <name type="scientific">Fopius arisanus</name>
    <dbReference type="NCBI Taxonomy" id="64838"/>
    <lineage>
        <taxon>Eukaryota</taxon>
        <taxon>Metazoa</taxon>
        <taxon>Ecdysozoa</taxon>
        <taxon>Arthropoda</taxon>
        <taxon>Hexapoda</taxon>
        <taxon>Insecta</taxon>
        <taxon>Pterygota</taxon>
        <taxon>Neoptera</taxon>
        <taxon>Endopterygota</taxon>
        <taxon>Hymenoptera</taxon>
        <taxon>Apocrita</taxon>
        <taxon>Ichneumonoidea</taxon>
        <taxon>Braconidae</taxon>
        <taxon>Opiinae</taxon>
        <taxon>Fopius</taxon>
    </lineage>
</organism>
<evidence type="ECO:0000256" key="14">
    <source>
        <dbReference type="ARBA" id="ARBA00023288"/>
    </source>
</evidence>
<evidence type="ECO:0000256" key="15">
    <source>
        <dbReference type="PIRSR" id="PIRSR634016-1"/>
    </source>
</evidence>
<dbReference type="EC" id="3.4.11.-" evidence="18"/>
<dbReference type="KEGG" id="fas:105267285"/>
<evidence type="ECO:0000256" key="16">
    <source>
        <dbReference type="PIRSR" id="PIRSR634016-3"/>
    </source>
</evidence>
<keyword evidence="5" id="KW-0336">GPI-anchor</keyword>
<evidence type="ECO:0000259" key="20">
    <source>
        <dbReference type="Pfam" id="PF01433"/>
    </source>
</evidence>
<keyword evidence="13" id="KW-0325">Glycoprotein</keyword>
<evidence type="ECO:0000256" key="1">
    <source>
        <dbReference type="ARBA" id="ARBA00004609"/>
    </source>
</evidence>
<dbReference type="FunFam" id="2.60.40.1910:FF:000008">
    <property type="entry name" value="Aminopeptidase"/>
    <property type="match status" value="1"/>
</dbReference>
<evidence type="ECO:0000256" key="13">
    <source>
        <dbReference type="ARBA" id="ARBA00023180"/>
    </source>
</evidence>
<evidence type="ECO:0000256" key="6">
    <source>
        <dbReference type="ARBA" id="ARBA00022670"/>
    </source>
</evidence>
<evidence type="ECO:0000256" key="5">
    <source>
        <dbReference type="ARBA" id="ARBA00022622"/>
    </source>
</evidence>
<name>A0A9R1T7W0_9HYME</name>
<dbReference type="GO" id="GO:0042277">
    <property type="term" value="F:peptide binding"/>
    <property type="evidence" value="ECO:0007669"/>
    <property type="project" value="TreeGrafter"/>
</dbReference>
<dbReference type="GO" id="GO:0005615">
    <property type="term" value="C:extracellular space"/>
    <property type="evidence" value="ECO:0007669"/>
    <property type="project" value="TreeGrafter"/>
</dbReference>
<evidence type="ECO:0000256" key="4">
    <source>
        <dbReference type="ARBA" id="ARBA00022475"/>
    </source>
</evidence>
<dbReference type="AlphaFoldDB" id="A0A9R1T7W0"/>
<dbReference type="Pfam" id="PF01433">
    <property type="entry name" value="Peptidase_M1"/>
    <property type="match status" value="1"/>
</dbReference>
<dbReference type="Proteomes" id="UP000694866">
    <property type="component" value="Unplaced"/>
</dbReference>
<dbReference type="PANTHER" id="PTHR11533:SF290">
    <property type="entry name" value="AMINOPEPTIDASE"/>
    <property type="match status" value="1"/>
</dbReference>
<feature type="site" description="Transition state stabilizer" evidence="17">
    <location>
        <position position="424"/>
    </location>
</feature>
<feature type="domain" description="Aminopeptidase N-like N-terminal" evidence="22">
    <location>
        <begin position="52"/>
        <end position="240"/>
    </location>
</feature>
<evidence type="ECO:0000256" key="2">
    <source>
        <dbReference type="ARBA" id="ARBA00010136"/>
    </source>
</evidence>
<dbReference type="Gene3D" id="2.60.40.1730">
    <property type="entry name" value="tricorn interacting facor f3 domain"/>
    <property type="match status" value="1"/>
</dbReference>
<dbReference type="GeneID" id="105267285"/>
<dbReference type="InterPro" id="IPR014782">
    <property type="entry name" value="Peptidase_M1_dom"/>
</dbReference>
<reference evidence="24" key="1">
    <citation type="submission" date="2025-08" db="UniProtKB">
        <authorList>
            <consortium name="RefSeq"/>
        </authorList>
    </citation>
    <scope>IDENTIFICATION</scope>
    <source>
        <strain evidence="24">USDA-PBARC FA_bdor</strain>
        <tissue evidence="24">Whole organism</tissue>
    </source>
</reference>
<dbReference type="InterPro" id="IPR027268">
    <property type="entry name" value="Peptidase_M4/M1_CTD_sf"/>
</dbReference>
<gene>
    <name evidence="24" type="primary">LOC105267285</name>
</gene>
<feature type="domain" description="ERAP1-like C-terminal" evidence="21">
    <location>
        <begin position="565"/>
        <end position="870"/>
    </location>
</feature>
<comment type="cofactor">
    <cofactor evidence="16 18">
        <name>Zn(2+)</name>
        <dbReference type="ChEBI" id="CHEBI:29105"/>
    </cofactor>
    <text evidence="16 18">Binds 1 zinc ion per subunit.</text>
</comment>
<dbReference type="CDD" id="cd09601">
    <property type="entry name" value="M1_APN-Q_like"/>
    <property type="match status" value="1"/>
</dbReference>
<accession>A0A9R1T7W0</accession>
<dbReference type="Pfam" id="PF17900">
    <property type="entry name" value="Peptidase_M1_N"/>
    <property type="match status" value="1"/>
</dbReference>
<feature type="active site" description="Proton acceptor" evidence="15">
    <location>
        <position position="344"/>
    </location>
</feature>
<keyword evidence="6 18" id="KW-0645">Protease</keyword>
<keyword evidence="3 18" id="KW-0031">Aminopeptidase</keyword>
<comment type="similarity">
    <text evidence="2 18">Belongs to the peptidase M1 family.</text>
</comment>
<dbReference type="GO" id="GO:0008270">
    <property type="term" value="F:zinc ion binding"/>
    <property type="evidence" value="ECO:0007669"/>
    <property type="project" value="UniProtKB-UniRule"/>
</dbReference>
<keyword evidence="8 19" id="KW-0732">Signal</keyword>
<dbReference type="PRINTS" id="PR00756">
    <property type="entry name" value="ALADIPTASE"/>
</dbReference>
<dbReference type="InterPro" id="IPR001930">
    <property type="entry name" value="Peptidase_M1"/>
</dbReference>
<dbReference type="GO" id="GO:0005886">
    <property type="term" value="C:plasma membrane"/>
    <property type="evidence" value="ECO:0007669"/>
    <property type="project" value="UniProtKB-SubCell"/>
</dbReference>
<dbReference type="FunFam" id="1.10.390.10:FF:000013">
    <property type="entry name" value="Aminopeptidase N"/>
    <property type="match status" value="1"/>
</dbReference>
<dbReference type="GO" id="GO:0043171">
    <property type="term" value="P:peptide catabolic process"/>
    <property type="evidence" value="ECO:0007669"/>
    <property type="project" value="TreeGrafter"/>
</dbReference>
<dbReference type="InterPro" id="IPR034016">
    <property type="entry name" value="M1_APN-typ"/>
</dbReference>
<evidence type="ECO:0000313" key="23">
    <source>
        <dbReference type="Proteomes" id="UP000694866"/>
    </source>
</evidence>
<dbReference type="InterPro" id="IPR050344">
    <property type="entry name" value="Peptidase_M1_aminopeptidases"/>
</dbReference>
<evidence type="ECO:0000256" key="8">
    <source>
        <dbReference type="ARBA" id="ARBA00022729"/>
    </source>
</evidence>
<feature type="binding site" evidence="16">
    <location>
        <position position="366"/>
    </location>
    <ligand>
        <name>Zn(2+)</name>
        <dbReference type="ChEBI" id="CHEBI:29105"/>
        <note>catalytic</note>
    </ligand>
</feature>
<dbReference type="PANTHER" id="PTHR11533">
    <property type="entry name" value="PROTEASE M1 ZINC METALLOPROTEASE"/>
    <property type="match status" value="1"/>
</dbReference>
<keyword evidence="12" id="KW-0472">Membrane</keyword>
<protein>
    <recommendedName>
        <fullName evidence="18">Aminopeptidase</fullName>
        <ecNumber evidence="18">3.4.11.-</ecNumber>
    </recommendedName>
</protein>
<evidence type="ECO:0000259" key="22">
    <source>
        <dbReference type="Pfam" id="PF17900"/>
    </source>
</evidence>
<keyword evidence="23" id="KW-1185">Reference proteome</keyword>
<feature type="chain" id="PRO_5040343209" description="Aminopeptidase" evidence="19">
    <location>
        <begin position="25"/>
        <end position="916"/>
    </location>
</feature>
<keyword evidence="4" id="KW-1003">Cell membrane</keyword>
<dbReference type="OrthoDB" id="10071887at2759"/>
<dbReference type="SUPFAM" id="SSF63737">
    <property type="entry name" value="Leukotriene A4 hydrolase N-terminal domain"/>
    <property type="match status" value="1"/>
</dbReference>
<evidence type="ECO:0000256" key="18">
    <source>
        <dbReference type="RuleBase" id="RU364040"/>
    </source>
</evidence>
<dbReference type="Gene3D" id="1.25.50.20">
    <property type="match status" value="1"/>
</dbReference>
<evidence type="ECO:0000256" key="12">
    <source>
        <dbReference type="ARBA" id="ARBA00023136"/>
    </source>
</evidence>
<keyword evidence="10 16" id="KW-0862">Zinc</keyword>
<comment type="subcellular location">
    <subcellularLocation>
        <location evidence="1">Cell membrane</location>
        <topology evidence="1">Lipid-anchor</topology>
        <topology evidence="1">GPI-anchor</topology>
    </subcellularLocation>
</comment>
<keyword evidence="14" id="KW-0449">Lipoprotein</keyword>